<evidence type="ECO:0000259" key="1">
    <source>
        <dbReference type="Pfam" id="PF13020"/>
    </source>
</evidence>
<dbReference type="EMBL" id="FQUJ01000004">
    <property type="protein sequence ID" value="SHE75681.1"/>
    <property type="molecule type" value="Genomic_DNA"/>
</dbReference>
<dbReference type="RefSeq" id="WP_072820453.1">
    <property type="nucleotide sequence ID" value="NZ_FQUJ01000004.1"/>
</dbReference>
<reference evidence="2 3" key="1">
    <citation type="submission" date="2016-11" db="EMBL/GenBank/DDBJ databases">
        <authorList>
            <person name="Jaros S."/>
            <person name="Januszkiewicz K."/>
            <person name="Wedrychowicz H."/>
        </authorList>
    </citation>
    <scope>NUCLEOTIDE SEQUENCE [LARGE SCALE GENOMIC DNA]</scope>
    <source>
        <strain evidence="2 3">DSM 19980</strain>
    </source>
</reference>
<dbReference type="Proteomes" id="UP000184346">
    <property type="component" value="Unassembled WGS sequence"/>
</dbReference>
<accession>A0A1M4W334</accession>
<dbReference type="Pfam" id="PF13020">
    <property type="entry name" value="NOV_C"/>
    <property type="match status" value="1"/>
</dbReference>
<evidence type="ECO:0000313" key="3">
    <source>
        <dbReference type="Proteomes" id="UP000184346"/>
    </source>
</evidence>
<dbReference type="InterPro" id="IPR024975">
    <property type="entry name" value="NOV_C"/>
</dbReference>
<dbReference type="OrthoDB" id="6194227at2"/>
<protein>
    <recommendedName>
        <fullName evidence="1">Protein NO VEIN C-terminal domain-containing protein</fullName>
    </recommendedName>
</protein>
<feature type="domain" description="Protein NO VEIN C-terminal" evidence="1">
    <location>
        <begin position="138"/>
        <end position="221"/>
    </location>
</feature>
<dbReference type="AlphaFoldDB" id="A0A1M4W334"/>
<keyword evidence="3" id="KW-1185">Reference proteome</keyword>
<sequence length="252" mass="28519">MKVVDTKTLAQRLAGGDSYIRTKNGEVQGLAVTVRDNPEAPEVIVVGDGPRIVSNAELLMACERAVPVYIKQAVNAWAFRGFFRATSFSRDPEVIEAYRRHRDAEKVAGILFLEEEYESTDLQAGGRWNIDPETRKAVEEAAIQCVIGYFEGQNPPYKIEDRQKDNCGYDLLVMREDEALRIEVKGTANAEPSFWLSRNEKAGSVHPMWRLAVVTNALSDEERELELFKTAEMEARFDLEPYLWRATVKADT</sequence>
<name>A0A1M4W334_9GAMM</name>
<evidence type="ECO:0000313" key="2">
    <source>
        <dbReference type="EMBL" id="SHE75681.1"/>
    </source>
</evidence>
<gene>
    <name evidence="2" type="ORF">SAMN02745148_01059</name>
</gene>
<organism evidence="2 3">
    <name type="scientific">Modicisalibacter ilicicola DSM 19980</name>
    <dbReference type="NCBI Taxonomy" id="1121942"/>
    <lineage>
        <taxon>Bacteria</taxon>
        <taxon>Pseudomonadati</taxon>
        <taxon>Pseudomonadota</taxon>
        <taxon>Gammaproteobacteria</taxon>
        <taxon>Oceanospirillales</taxon>
        <taxon>Halomonadaceae</taxon>
        <taxon>Modicisalibacter</taxon>
    </lineage>
</organism>
<proteinExistence type="predicted"/>